<dbReference type="PANTHER" id="PTHR46546">
    <property type="entry name" value="SHEWANELLA-LIKE PROTEIN PHOSPHATASE 1"/>
    <property type="match status" value="1"/>
</dbReference>
<feature type="signal peptide" evidence="1">
    <location>
        <begin position="1"/>
        <end position="26"/>
    </location>
</feature>
<sequence>MPFRQISRRPALMALPLIFLSSGLLATVLTGSSLASQHDVTDGPYVFAPDRKPDNASWICHSEHKQTHIDSPKVLRPENCGELPQPTLHELKNTVEADSFSGVDTIVAFSDVHGQYDVMHTLLRNQGVIDKDDNWALGKAHLVITGDMFDRGPQINEVLWLVYQLDKQAQEAGGRLHLLMGNHEQMVLKGDLRYIHPRYKVTEELTDRKYDALYGTETELGQWLRSKHTLVKINDMLFMHGGISPDWLETDLTISKANNLYREHIDTPKQEIKQSELLNFLFYKNGPTWYRGYFKGKNMLNEKQIDQLLAHFGVNHIVVGHTSQDRVLGRFNNKIIAIDSSIKRGESGELLWVEDGKLSRGLYQGGKVSLTSDQD</sequence>
<dbReference type="Pfam" id="PF00149">
    <property type="entry name" value="Metallophos"/>
    <property type="match status" value="1"/>
</dbReference>
<proteinExistence type="predicted"/>
<gene>
    <name evidence="3" type="ORF">L2725_03305</name>
</gene>
<comment type="caution">
    <text evidence="3">The sequence shown here is derived from an EMBL/GenBank/DDBJ whole genome shotgun (WGS) entry which is preliminary data.</text>
</comment>
<evidence type="ECO:0000313" key="4">
    <source>
        <dbReference type="Proteomes" id="UP001202831"/>
    </source>
</evidence>
<feature type="chain" id="PRO_5047410618" evidence="1">
    <location>
        <begin position="27"/>
        <end position="375"/>
    </location>
</feature>
<reference evidence="3 4" key="1">
    <citation type="submission" date="2022-01" db="EMBL/GenBank/DDBJ databases">
        <title>Whole genome-based taxonomy of the Shewanellaceae.</title>
        <authorList>
            <person name="Martin-Rodriguez A.J."/>
        </authorList>
    </citation>
    <scope>NUCLEOTIDE SEQUENCE [LARGE SCALE GENOMIC DNA]</scope>
    <source>
        <strain evidence="3 4">DSM 21332</strain>
    </source>
</reference>
<dbReference type="EMBL" id="JAKIKT010000001">
    <property type="protein sequence ID" value="MCL2912820.1"/>
    <property type="molecule type" value="Genomic_DNA"/>
</dbReference>
<dbReference type="InterPro" id="IPR029052">
    <property type="entry name" value="Metallo-depent_PP-like"/>
</dbReference>
<dbReference type="PANTHER" id="PTHR46546:SF4">
    <property type="entry name" value="SHEWANELLA-LIKE PROTEIN PHOSPHATASE 1"/>
    <property type="match status" value="1"/>
</dbReference>
<evidence type="ECO:0000313" key="3">
    <source>
        <dbReference type="EMBL" id="MCL2912820.1"/>
    </source>
</evidence>
<protein>
    <submittedName>
        <fullName evidence="3">Metallophosphoesterase</fullName>
    </submittedName>
</protein>
<evidence type="ECO:0000256" key="1">
    <source>
        <dbReference type="SAM" id="SignalP"/>
    </source>
</evidence>
<evidence type="ECO:0000259" key="2">
    <source>
        <dbReference type="Pfam" id="PF00149"/>
    </source>
</evidence>
<name>A0ABT0N401_9GAMM</name>
<organism evidence="3 4">
    <name type="scientific">Shewanella corallii</name>
    <dbReference type="NCBI Taxonomy" id="560080"/>
    <lineage>
        <taxon>Bacteria</taxon>
        <taxon>Pseudomonadati</taxon>
        <taxon>Pseudomonadota</taxon>
        <taxon>Gammaproteobacteria</taxon>
        <taxon>Alteromonadales</taxon>
        <taxon>Shewanellaceae</taxon>
        <taxon>Shewanella</taxon>
    </lineage>
</organism>
<dbReference type="SUPFAM" id="SSF56300">
    <property type="entry name" value="Metallo-dependent phosphatases"/>
    <property type="match status" value="1"/>
</dbReference>
<keyword evidence="4" id="KW-1185">Reference proteome</keyword>
<accession>A0ABT0N401</accession>
<feature type="domain" description="Calcineurin-like phosphoesterase" evidence="2">
    <location>
        <begin position="105"/>
        <end position="322"/>
    </location>
</feature>
<dbReference type="InterPro" id="IPR004843">
    <property type="entry name" value="Calcineurin-like_PHP"/>
</dbReference>
<dbReference type="Gene3D" id="3.60.21.10">
    <property type="match status" value="1"/>
</dbReference>
<dbReference type="Proteomes" id="UP001202831">
    <property type="component" value="Unassembled WGS sequence"/>
</dbReference>
<keyword evidence="1" id="KW-0732">Signal</keyword>